<evidence type="ECO:0000313" key="1">
    <source>
        <dbReference type="EMBL" id="PMD59954.1"/>
    </source>
</evidence>
<dbReference type="RefSeq" id="XP_024736858.1">
    <property type="nucleotide sequence ID" value="XM_024874790.1"/>
</dbReference>
<sequence>MNKNGFVKEASAYTSIDKTYEWLSMSKNKDHNPEWKVEEQEILDQLYKGWLQYWNHESVNDAVNGMAGARRFYDFDQMLSYDMFGNTPRGHFGEHFDAIFPYWGDGQMDFKDIEITCLSKDSAFSTM</sequence>
<evidence type="ECO:0000313" key="2">
    <source>
        <dbReference type="Proteomes" id="UP000235371"/>
    </source>
</evidence>
<dbReference type="OrthoDB" id="4128781at2759"/>
<dbReference type="InParanoid" id="A0A2J6TAA6"/>
<protein>
    <submittedName>
        <fullName evidence="1">Uncharacterized protein</fullName>
    </submittedName>
</protein>
<dbReference type="Proteomes" id="UP000235371">
    <property type="component" value="Unassembled WGS sequence"/>
</dbReference>
<proteinExistence type="predicted"/>
<organism evidence="1 2">
    <name type="scientific">Hyaloscypha bicolor E</name>
    <dbReference type="NCBI Taxonomy" id="1095630"/>
    <lineage>
        <taxon>Eukaryota</taxon>
        <taxon>Fungi</taxon>
        <taxon>Dikarya</taxon>
        <taxon>Ascomycota</taxon>
        <taxon>Pezizomycotina</taxon>
        <taxon>Leotiomycetes</taxon>
        <taxon>Helotiales</taxon>
        <taxon>Hyaloscyphaceae</taxon>
        <taxon>Hyaloscypha</taxon>
        <taxon>Hyaloscypha bicolor</taxon>
    </lineage>
</organism>
<dbReference type="EMBL" id="KZ613803">
    <property type="protein sequence ID" value="PMD59954.1"/>
    <property type="molecule type" value="Genomic_DNA"/>
</dbReference>
<reference evidence="1 2" key="1">
    <citation type="submission" date="2016-04" db="EMBL/GenBank/DDBJ databases">
        <title>A degradative enzymes factory behind the ericoid mycorrhizal symbiosis.</title>
        <authorList>
            <consortium name="DOE Joint Genome Institute"/>
            <person name="Martino E."/>
            <person name="Morin E."/>
            <person name="Grelet G."/>
            <person name="Kuo A."/>
            <person name="Kohler A."/>
            <person name="Daghino S."/>
            <person name="Barry K."/>
            <person name="Choi C."/>
            <person name="Cichocki N."/>
            <person name="Clum A."/>
            <person name="Copeland A."/>
            <person name="Hainaut M."/>
            <person name="Haridas S."/>
            <person name="Labutti K."/>
            <person name="Lindquist E."/>
            <person name="Lipzen A."/>
            <person name="Khouja H.-R."/>
            <person name="Murat C."/>
            <person name="Ohm R."/>
            <person name="Olson A."/>
            <person name="Spatafora J."/>
            <person name="Veneault-Fourrey C."/>
            <person name="Henrissat B."/>
            <person name="Grigoriev I."/>
            <person name="Martin F."/>
            <person name="Perotto S."/>
        </authorList>
    </citation>
    <scope>NUCLEOTIDE SEQUENCE [LARGE SCALE GENOMIC DNA]</scope>
    <source>
        <strain evidence="1 2">E</strain>
    </source>
</reference>
<gene>
    <name evidence="1" type="ORF">K444DRAFT_529244</name>
</gene>
<name>A0A2J6TAA6_9HELO</name>
<keyword evidence="2" id="KW-1185">Reference proteome</keyword>
<dbReference type="GeneID" id="36582870"/>
<accession>A0A2J6TAA6</accession>
<dbReference type="STRING" id="1095630.A0A2J6TAA6"/>
<dbReference type="AlphaFoldDB" id="A0A2J6TAA6"/>